<evidence type="ECO:0000256" key="2">
    <source>
        <dbReference type="ARBA" id="ARBA00004489"/>
    </source>
</evidence>
<evidence type="ECO:0000256" key="7">
    <source>
        <dbReference type="ARBA" id="ARBA00023212"/>
    </source>
</evidence>
<dbReference type="GO" id="GO:0061564">
    <property type="term" value="P:axon development"/>
    <property type="evidence" value="ECO:0007669"/>
    <property type="project" value="TreeGrafter"/>
</dbReference>
<feature type="compositionally biased region" description="Low complexity" evidence="11">
    <location>
        <begin position="542"/>
        <end position="551"/>
    </location>
</feature>
<evidence type="ECO:0000259" key="12">
    <source>
        <dbReference type="PROSITE" id="PS51842"/>
    </source>
</evidence>
<comment type="subcellular location">
    <subcellularLocation>
        <location evidence="2">Cell projection</location>
        <location evidence="2">Axon</location>
    </subcellularLocation>
    <subcellularLocation>
        <location evidence="1">Cytoplasm</location>
        <location evidence="1">Cytoskeleton</location>
    </subcellularLocation>
</comment>
<organism evidence="13 14">
    <name type="scientific">Oncorhynchus mykiss</name>
    <name type="common">Rainbow trout</name>
    <name type="synonym">Salmo gairdneri</name>
    <dbReference type="NCBI Taxonomy" id="8022"/>
    <lineage>
        <taxon>Eukaryota</taxon>
        <taxon>Metazoa</taxon>
        <taxon>Chordata</taxon>
        <taxon>Craniata</taxon>
        <taxon>Vertebrata</taxon>
        <taxon>Euteleostomi</taxon>
        <taxon>Actinopterygii</taxon>
        <taxon>Neopterygii</taxon>
        <taxon>Teleostei</taxon>
        <taxon>Protacanthopterygii</taxon>
        <taxon>Salmoniformes</taxon>
        <taxon>Salmonidae</taxon>
        <taxon>Salmoninae</taxon>
        <taxon>Oncorhynchus</taxon>
    </lineage>
</organism>
<feature type="region of interest" description="Disordered" evidence="11">
    <location>
        <begin position="402"/>
        <end position="839"/>
    </location>
</feature>
<sequence>LDIMCKSCKAPQGLSARPAASLSSSGFHSQPWTTSQRRRQAYSQTPSADSLEIFNGDMTRRNEKEILQTLNDRFAGYIDKVRNLELMNSNLEQEAAALRQSQTGRATVGEHYERELGNLRGLVQQLTGEKACALLEQDHLEEDIQHVRTRLEDEARSREELEAKARLMNKYVDESGLARLELDKKLSALQEEAAFLKKNHEEEVAELLAQIQGAQVSFEARDTIKADVTNALREIRAQLDGHATKSATHAEEWFKVRMERLADAAHSNTDAIRGAQDEIAEYRRQLQSRTIELETLRGTKDSLERQCMETEDRHHGDIHSLQETIRQLDGELKSTKWEMARWDVLFYCIDTHNSDCTSCVLPLNRKLLEGEETRFIPGPSLYSYSSAHLKLKGEELSDTVILEEQTDETQVTEVTEEAEDEEEEKGEETEKEEEEEEEEGEKEEEEDETKAEAEEGEGKGVEDKGEEEEEAGEEKEDEKSKSPEKAASSPSKSPQSPPKTPQPKSPAPKSPESKSPLPKSPESKSPLPKSPAKSPAPKSPESKSPQAKSPLPKSPESKSPPPKSPLPKSPEPKSPIQEKAKPPAEDKLAKQEKKEKEQPQPVKEEKKQEPEPKEKEKCESQPKEEKVEEKTDKPDPKESKPDENPKKTETPTPAPPAATPAKPAEEKPAPAKESHSPAKREEEKQAKTDDTPQVEVKPAPKESPQKTESTKEKKAEPKEEVKKEDKKEDKKEASKASDSKEAKDTKEVGKAEKAKKSSGPEVKDEKSSSTEVKDEKSSSTEVKDEKSSSTEVKDEKSSSTEVKDEKSSSTEVKDEKSSSTEVKDEKSSSTEVKDEKAKK</sequence>
<proteinExistence type="inferred from homology"/>
<feature type="compositionally biased region" description="Low complexity" evidence="11">
    <location>
        <begin position="485"/>
        <end position="494"/>
    </location>
</feature>
<feature type="coiled-coil region" evidence="10">
    <location>
        <begin position="144"/>
        <end position="217"/>
    </location>
</feature>
<dbReference type="PANTHER" id="PTHR23214:SF1">
    <property type="entry name" value="NEUROFILAMENT HEAVY POLYPEPTIDE"/>
    <property type="match status" value="1"/>
</dbReference>
<comment type="similarity">
    <text evidence="9">Belongs to the intermediate filament family.</text>
</comment>
<dbReference type="GO" id="GO:0005883">
    <property type="term" value="C:neurofilament"/>
    <property type="evidence" value="ECO:0007669"/>
    <property type="project" value="TreeGrafter"/>
</dbReference>
<dbReference type="FunFam" id="1.20.5.500:FF:000001">
    <property type="entry name" value="Type II keratin 23"/>
    <property type="match status" value="1"/>
</dbReference>
<reference evidence="13" key="3">
    <citation type="submission" date="2025-09" db="UniProtKB">
        <authorList>
            <consortium name="Ensembl"/>
        </authorList>
    </citation>
    <scope>IDENTIFICATION</scope>
</reference>
<evidence type="ECO:0000256" key="5">
    <source>
        <dbReference type="ARBA" id="ARBA00022754"/>
    </source>
</evidence>
<feature type="compositionally biased region" description="Polar residues" evidence="11">
    <location>
        <begin position="26"/>
        <end position="48"/>
    </location>
</feature>
<evidence type="ECO:0000313" key="14">
    <source>
        <dbReference type="Proteomes" id="UP000694395"/>
    </source>
</evidence>
<dbReference type="PROSITE" id="PS51842">
    <property type="entry name" value="IF_ROD_2"/>
    <property type="match status" value="1"/>
</dbReference>
<dbReference type="SUPFAM" id="SSF64593">
    <property type="entry name" value="Intermediate filament protein, coiled coil region"/>
    <property type="match status" value="2"/>
</dbReference>
<reference evidence="13" key="1">
    <citation type="submission" date="2020-07" db="EMBL/GenBank/DDBJ databases">
        <title>A long reads based de novo assembly of the rainbow trout Arlee double haploid line genome.</title>
        <authorList>
            <person name="Gao G."/>
            <person name="Palti Y."/>
        </authorList>
    </citation>
    <scope>NUCLEOTIDE SEQUENCE [LARGE SCALE GENOMIC DNA]</scope>
</reference>
<dbReference type="Gene3D" id="1.20.5.500">
    <property type="entry name" value="Single helix bin"/>
    <property type="match status" value="1"/>
</dbReference>
<feature type="compositionally biased region" description="Low complexity" evidence="11">
    <location>
        <begin position="523"/>
        <end position="536"/>
    </location>
</feature>
<feature type="compositionally biased region" description="Basic and acidic residues" evidence="11">
    <location>
        <begin position="450"/>
        <end position="463"/>
    </location>
</feature>
<keyword evidence="14" id="KW-1185">Reference proteome</keyword>
<dbReference type="Pfam" id="PF00038">
    <property type="entry name" value="Filament"/>
    <property type="match status" value="1"/>
</dbReference>
<dbReference type="InterPro" id="IPR039008">
    <property type="entry name" value="IF_rod_dom"/>
</dbReference>
<feature type="compositionally biased region" description="Acidic residues" evidence="11">
    <location>
        <begin position="464"/>
        <end position="476"/>
    </location>
</feature>
<feature type="coiled-coil region" evidence="10">
    <location>
        <begin position="272"/>
        <end position="338"/>
    </location>
</feature>
<reference evidence="13" key="2">
    <citation type="submission" date="2025-08" db="UniProtKB">
        <authorList>
            <consortium name="Ensembl"/>
        </authorList>
    </citation>
    <scope>IDENTIFICATION</scope>
</reference>
<feature type="compositionally biased region" description="Basic and acidic residues" evidence="11">
    <location>
        <begin position="761"/>
        <end position="839"/>
    </location>
</feature>
<feature type="coiled-coil region" evidence="10">
    <location>
        <begin position="74"/>
        <end position="101"/>
    </location>
</feature>
<dbReference type="FunFam" id="1.20.5.1160:FF:000001">
    <property type="entry name" value="Keratin type II"/>
    <property type="match status" value="1"/>
</dbReference>
<feature type="compositionally biased region" description="Basic and acidic residues" evidence="11">
    <location>
        <begin position="663"/>
        <end position="690"/>
    </location>
</feature>
<dbReference type="PANTHER" id="PTHR23214">
    <property type="entry name" value="NEUROFILAMENT TRIPLET H PROTEIN"/>
    <property type="match status" value="1"/>
</dbReference>
<feature type="domain" description="IF rod" evidence="12">
    <location>
        <begin position="63"/>
        <end position="375"/>
    </location>
</feature>
<evidence type="ECO:0000256" key="4">
    <source>
        <dbReference type="ARBA" id="ARBA00022553"/>
    </source>
</evidence>
<dbReference type="GO" id="GO:0045110">
    <property type="term" value="P:intermediate filament bundle assembly"/>
    <property type="evidence" value="ECO:0007669"/>
    <property type="project" value="TreeGrafter"/>
</dbReference>
<dbReference type="GO" id="GO:0030424">
    <property type="term" value="C:axon"/>
    <property type="evidence" value="ECO:0007669"/>
    <property type="project" value="UniProtKB-SubCell"/>
</dbReference>
<keyword evidence="6 10" id="KW-0175">Coiled coil</keyword>
<evidence type="ECO:0000313" key="13">
    <source>
        <dbReference type="Ensembl" id="ENSOMYP00000026048.2"/>
    </source>
</evidence>
<evidence type="ECO:0000256" key="11">
    <source>
        <dbReference type="SAM" id="MobiDB-lite"/>
    </source>
</evidence>
<feature type="compositionally biased region" description="Basic and acidic residues" evidence="11">
    <location>
        <begin position="698"/>
        <end position="755"/>
    </location>
</feature>
<dbReference type="SMART" id="SM01391">
    <property type="entry name" value="Filament"/>
    <property type="match status" value="1"/>
</dbReference>
<name>A0A8C7PSH0_ONCMY</name>
<feature type="compositionally biased region" description="Pro residues" evidence="11">
    <location>
        <begin position="495"/>
        <end position="509"/>
    </location>
</feature>
<dbReference type="GO" id="GO:0099184">
    <property type="term" value="F:structural constituent of postsynaptic intermediate filament cytoskeleton"/>
    <property type="evidence" value="ECO:0007669"/>
    <property type="project" value="TreeGrafter"/>
</dbReference>
<dbReference type="GeneTree" id="ENSGT00940000161685"/>
<evidence type="ECO:0000256" key="6">
    <source>
        <dbReference type="ARBA" id="ARBA00023054"/>
    </source>
</evidence>
<dbReference type="Ensembl" id="ENSOMYT00000028494.2">
    <property type="protein sequence ID" value="ENSOMYP00000026048.2"/>
    <property type="gene ID" value="ENSOMYG00000012319.2"/>
</dbReference>
<evidence type="ECO:0000256" key="10">
    <source>
        <dbReference type="SAM" id="Coils"/>
    </source>
</evidence>
<feature type="compositionally biased region" description="Acidic residues" evidence="11">
    <location>
        <begin position="414"/>
        <end position="449"/>
    </location>
</feature>
<keyword evidence="4" id="KW-0597">Phosphoprotein</keyword>
<feature type="compositionally biased region" description="Pro residues" evidence="11">
    <location>
        <begin position="558"/>
        <end position="573"/>
    </location>
</feature>
<feature type="compositionally biased region" description="Basic and acidic residues" evidence="11">
    <location>
        <begin position="576"/>
        <end position="649"/>
    </location>
</feature>
<evidence type="ECO:0000256" key="8">
    <source>
        <dbReference type="ARBA" id="ARBA00023273"/>
    </source>
</evidence>
<dbReference type="Proteomes" id="UP000694395">
    <property type="component" value="Chromosome 11"/>
</dbReference>
<evidence type="ECO:0000256" key="3">
    <source>
        <dbReference type="ARBA" id="ARBA00022490"/>
    </source>
</evidence>
<dbReference type="Gene3D" id="1.20.5.1160">
    <property type="entry name" value="Vasodilator-stimulated phosphoprotein"/>
    <property type="match status" value="1"/>
</dbReference>
<feature type="region of interest" description="Disordered" evidence="11">
    <location>
        <begin position="16"/>
        <end position="49"/>
    </location>
</feature>
<keyword evidence="7" id="KW-0206">Cytoskeleton</keyword>
<feature type="compositionally biased region" description="Low complexity" evidence="11">
    <location>
        <begin position="16"/>
        <end position="25"/>
    </location>
</feature>
<accession>A0A8C7PSH0</accession>
<keyword evidence="8" id="KW-0966">Cell projection</keyword>
<evidence type="ECO:0000256" key="1">
    <source>
        <dbReference type="ARBA" id="ARBA00004245"/>
    </source>
</evidence>
<protein>
    <recommendedName>
        <fullName evidence="12">IF rod domain-containing protein</fullName>
    </recommendedName>
</protein>
<keyword evidence="5" id="KW-0403">Intermediate filament</keyword>
<keyword evidence="3" id="KW-0963">Cytoplasm</keyword>
<dbReference type="Gene3D" id="1.20.5.170">
    <property type="match status" value="1"/>
</dbReference>
<dbReference type="AlphaFoldDB" id="A0A8C7PSH0"/>
<evidence type="ECO:0000256" key="9">
    <source>
        <dbReference type="ARBA" id="ARBA00061646"/>
    </source>
</evidence>